<name>A0A0C3E4N3_9AGAM</name>
<organism evidence="1 2">
    <name type="scientific">Scleroderma citrinum Foug A</name>
    <dbReference type="NCBI Taxonomy" id="1036808"/>
    <lineage>
        <taxon>Eukaryota</taxon>
        <taxon>Fungi</taxon>
        <taxon>Dikarya</taxon>
        <taxon>Basidiomycota</taxon>
        <taxon>Agaricomycotina</taxon>
        <taxon>Agaricomycetes</taxon>
        <taxon>Agaricomycetidae</taxon>
        <taxon>Boletales</taxon>
        <taxon>Sclerodermatineae</taxon>
        <taxon>Sclerodermataceae</taxon>
        <taxon>Scleroderma</taxon>
    </lineage>
</organism>
<sequence length="296" mass="34133">MLVVDLMHEFELGIWKALFIHLIHILNAAEVGDVLVNELDRRYRMVPTFGSDTIRKFASNTSEMKRMAAHDFEDVLQCAILVFDGLLPEPHNKNVMALLFTCAYWHGLVKLHMHTDETLTLLDTVTECLGQRLRRFQLKTCAVFNTQELKKFDSDSCCFNTPCVMKTKDFQFADIQASCTQRLLEFNMQGELEHCTSKARFCRTDGKQFVKQMAGIEHCEAWIWHIRNLNNPSPLGTNIEEVVATTSDAHFHISKSQNFPENIMMFLSKHSEDPAVKDFLPKLKHFLLPKVKEILL</sequence>
<evidence type="ECO:0000313" key="1">
    <source>
        <dbReference type="EMBL" id="KIM63419.1"/>
    </source>
</evidence>
<dbReference type="OrthoDB" id="2687259at2759"/>
<dbReference type="EMBL" id="KN822035">
    <property type="protein sequence ID" value="KIM63419.1"/>
    <property type="molecule type" value="Genomic_DNA"/>
</dbReference>
<reference evidence="1 2" key="1">
    <citation type="submission" date="2014-04" db="EMBL/GenBank/DDBJ databases">
        <authorList>
            <consortium name="DOE Joint Genome Institute"/>
            <person name="Kuo A."/>
            <person name="Kohler A."/>
            <person name="Nagy L.G."/>
            <person name="Floudas D."/>
            <person name="Copeland A."/>
            <person name="Barry K.W."/>
            <person name="Cichocki N."/>
            <person name="Veneault-Fourrey C."/>
            <person name="LaButti K."/>
            <person name="Lindquist E.A."/>
            <person name="Lipzen A."/>
            <person name="Lundell T."/>
            <person name="Morin E."/>
            <person name="Murat C."/>
            <person name="Sun H."/>
            <person name="Tunlid A."/>
            <person name="Henrissat B."/>
            <person name="Grigoriev I.V."/>
            <person name="Hibbett D.S."/>
            <person name="Martin F."/>
            <person name="Nordberg H.P."/>
            <person name="Cantor M.N."/>
            <person name="Hua S.X."/>
        </authorList>
    </citation>
    <scope>NUCLEOTIDE SEQUENCE [LARGE SCALE GENOMIC DNA]</scope>
    <source>
        <strain evidence="1 2">Foug A</strain>
    </source>
</reference>
<dbReference type="AlphaFoldDB" id="A0A0C3E4N3"/>
<evidence type="ECO:0000313" key="2">
    <source>
        <dbReference type="Proteomes" id="UP000053989"/>
    </source>
</evidence>
<dbReference type="InParanoid" id="A0A0C3E4N3"/>
<dbReference type="Proteomes" id="UP000053989">
    <property type="component" value="Unassembled WGS sequence"/>
</dbReference>
<reference evidence="2" key="2">
    <citation type="submission" date="2015-01" db="EMBL/GenBank/DDBJ databases">
        <title>Evolutionary Origins and Diversification of the Mycorrhizal Mutualists.</title>
        <authorList>
            <consortium name="DOE Joint Genome Institute"/>
            <consortium name="Mycorrhizal Genomics Consortium"/>
            <person name="Kohler A."/>
            <person name="Kuo A."/>
            <person name="Nagy L.G."/>
            <person name="Floudas D."/>
            <person name="Copeland A."/>
            <person name="Barry K.W."/>
            <person name="Cichocki N."/>
            <person name="Veneault-Fourrey C."/>
            <person name="LaButti K."/>
            <person name="Lindquist E.A."/>
            <person name="Lipzen A."/>
            <person name="Lundell T."/>
            <person name="Morin E."/>
            <person name="Murat C."/>
            <person name="Riley R."/>
            <person name="Ohm R."/>
            <person name="Sun H."/>
            <person name="Tunlid A."/>
            <person name="Henrissat B."/>
            <person name="Grigoriev I.V."/>
            <person name="Hibbett D.S."/>
            <person name="Martin F."/>
        </authorList>
    </citation>
    <scope>NUCLEOTIDE SEQUENCE [LARGE SCALE GENOMIC DNA]</scope>
    <source>
        <strain evidence="2">Foug A</strain>
    </source>
</reference>
<keyword evidence="2" id="KW-1185">Reference proteome</keyword>
<dbReference type="HOGENOM" id="CLU_940609_0_0_1"/>
<accession>A0A0C3E4N3</accession>
<dbReference type="STRING" id="1036808.A0A0C3E4N3"/>
<protein>
    <submittedName>
        <fullName evidence="1">Uncharacterized protein</fullName>
    </submittedName>
</protein>
<proteinExistence type="predicted"/>
<gene>
    <name evidence="1" type="ORF">SCLCIDRAFT_24312</name>
</gene>